<dbReference type="PRINTS" id="PR00364">
    <property type="entry name" value="DISEASERSIST"/>
</dbReference>
<name>A0A803Q0W7_CANSA</name>
<dbReference type="Pfam" id="PF00931">
    <property type="entry name" value="NB-ARC"/>
    <property type="match status" value="1"/>
</dbReference>
<dbReference type="Gene3D" id="3.40.50.10140">
    <property type="entry name" value="Toll/interleukin-1 receptor homology (TIR) domain"/>
    <property type="match status" value="1"/>
</dbReference>
<dbReference type="SUPFAM" id="SSF52540">
    <property type="entry name" value="P-loop containing nucleoside triphosphate hydrolases"/>
    <property type="match status" value="1"/>
</dbReference>
<dbReference type="GO" id="GO:0006952">
    <property type="term" value="P:defense response"/>
    <property type="evidence" value="ECO:0007669"/>
    <property type="project" value="InterPro"/>
</dbReference>
<dbReference type="InterPro" id="IPR002182">
    <property type="entry name" value="NB-ARC"/>
</dbReference>
<dbReference type="PANTHER" id="PTHR11017:SF570">
    <property type="entry name" value="DISEASE RESISTANCE PROTEIN (TIR-NBS CLASS)-RELATED"/>
    <property type="match status" value="1"/>
</dbReference>
<dbReference type="InterPro" id="IPR035897">
    <property type="entry name" value="Toll_tir_struct_dom_sf"/>
</dbReference>
<dbReference type="SMART" id="SM00255">
    <property type="entry name" value="TIR"/>
    <property type="match status" value="1"/>
</dbReference>
<dbReference type="Gene3D" id="3.40.50.300">
    <property type="entry name" value="P-loop containing nucleotide triphosphate hydrolases"/>
    <property type="match status" value="1"/>
</dbReference>
<dbReference type="EMBL" id="UZAU01000654">
    <property type="status" value="NOT_ANNOTATED_CDS"/>
    <property type="molecule type" value="Genomic_DNA"/>
</dbReference>
<keyword evidence="4" id="KW-1185">Reference proteome</keyword>
<reference evidence="3" key="1">
    <citation type="submission" date="2018-11" db="EMBL/GenBank/DDBJ databases">
        <authorList>
            <person name="Grassa J C."/>
        </authorList>
    </citation>
    <scope>NUCLEOTIDE SEQUENCE [LARGE SCALE GENOMIC DNA]</scope>
</reference>
<reference evidence="3" key="2">
    <citation type="submission" date="2021-03" db="UniProtKB">
        <authorList>
            <consortium name="EnsemblPlants"/>
        </authorList>
    </citation>
    <scope>IDENTIFICATION</scope>
</reference>
<evidence type="ECO:0000313" key="3">
    <source>
        <dbReference type="EnsemblPlants" id="cds.evm.model.07.1008"/>
    </source>
</evidence>
<dbReference type="GO" id="GO:0007165">
    <property type="term" value="P:signal transduction"/>
    <property type="evidence" value="ECO:0007669"/>
    <property type="project" value="InterPro"/>
</dbReference>
<feature type="region of interest" description="Disordered" evidence="1">
    <location>
        <begin position="428"/>
        <end position="450"/>
    </location>
</feature>
<dbReference type="PROSITE" id="PS50104">
    <property type="entry name" value="TIR"/>
    <property type="match status" value="1"/>
</dbReference>
<protein>
    <recommendedName>
        <fullName evidence="2">TIR domain-containing protein</fullName>
    </recommendedName>
</protein>
<accession>A0A803Q0W7</accession>
<sequence>MNMVNNPTFSSSSTSCSNPSNLIETNDVFLSFGGGNDTITGDLHAGLCREHIKSYFDKESHERSSSDEIGSQLMRVIQSSKMAIIVLSQNYVSSKWCLNELVHTLQCREINRQIVVPIFFKTPSSSSESYDAAFAQLKNRFKGRMDNKVQAWSAALKVITSLSGWDSCRIRPESKLVKMIIDDVLQMRIPLNLNVSIYPLRHDVFLEYVSILGSDDVVMVGIVGEAKMGKMMMAKAIYDGLVEAFDGGSFLIGVGKKSKEPNGMVQLQEKLLFDILGEKISLASETQGVTAIRERLCQKKVLIVLDDVDDLSQLLALVGRRKWFGLGSKIIITSTDLPLLCIFEVDQLFLAQGLPLPFDIQEICEPFQQSCPKIPGLKEYIKRLPYLTYKKVKYLEECRTRERRNGTIQVAMSSSFVESSPKSLLRSLSSDSENKGLNETITDSNPDIGQVSHNDVDTNAVAVDHEEVEEVMSVDNSRNTPKESNGTFSHVLCCFCLK</sequence>
<evidence type="ECO:0000256" key="1">
    <source>
        <dbReference type="SAM" id="MobiDB-lite"/>
    </source>
</evidence>
<dbReference type="AlphaFoldDB" id="A0A803Q0W7"/>
<evidence type="ECO:0000259" key="2">
    <source>
        <dbReference type="PROSITE" id="PS50104"/>
    </source>
</evidence>
<dbReference type="EnsemblPlants" id="evm.model.07.1008">
    <property type="protein sequence ID" value="cds.evm.model.07.1008"/>
    <property type="gene ID" value="evm.TU.07.1008"/>
</dbReference>
<proteinExistence type="predicted"/>
<evidence type="ECO:0000313" key="4">
    <source>
        <dbReference type="Proteomes" id="UP000596661"/>
    </source>
</evidence>
<dbReference type="Gramene" id="evm.model.07.1008">
    <property type="protein sequence ID" value="cds.evm.model.07.1008"/>
    <property type="gene ID" value="evm.TU.07.1008"/>
</dbReference>
<dbReference type="Proteomes" id="UP000596661">
    <property type="component" value="Chromosome 7"/>
</dbReference>
<organism evidence="3 4">
    <name type="scientific">Cannabis sativa</name>
    <name type="common">Hemp</name>
    <name type="synonym">Marijuana</name>
    <dbReference type="NCBI Taxonomy" id="3483"/>
    <lineage>
        <taxon>Eukaryota</taxon>
        <taxon>Viridiplantae</taxon>
        <taxon>Streptophyta</taxon>
        <taxon>Embryophyta</taxon>
        <taxon>Tracheophyta</taxon>
        <taxon>Spermatophyta</taxon>
        <taxon>Magnoliopsida</taxon>
        <taxon>eudicotyledons</taxon>
        <taxon>Gunneridae</taxon>
        <taxon>Pentapetalae</taxon>
        <taxon>rosids</taxon>
        <taxon>fabids</taxon>
        <taxon>Rosales</taxon>
        <taxon>Cannabaceae</taxon>
        <taxon>Cannabis</taxon>
    </lineage>
</organism>
<feature type="compositionally biased region" description="Polar residues" evidence="1">
    <location>
        <begin position="435"/>
        <end position="450"/>
    </location>
</feature>
<dbReference type="PANTHER" id="PTHR11017">
    <property type="entry name" value="LEUCINE-RICH REPEAT-CONTAINING PROTEIN"/>
    <property type="match status" value="1"/>
</dbReference>
<feature type="domain" description="TIR" evidence="2">
    <location>
        <begin position="24"/>
        <end position="188"/>
    </location>
</feature>
<dbReference type="SUPFAM" id="SSF52200">
    <property type="entry name" value="Toll/Interleukin receptor TIR domain"/>
    <property type="match status" value="1"/>
</dbReference>
<dbReference type="InterPro" id="IPR000157">
    <property type="entry name" value="TIR_dom"/>
</dbReference>
<dbReference type="InterPro" id="IPR044974">
    <property type="entry name" value="Disease_R_plants"/>
</dbReference>
<dbReference type="Pfam" id="PF01582">
    <property type="entry name" value="TIR"/>
    <property type="match status" value="1"/>
</dbReference>
<dbReference type="InterPro" id="IPR027417">
    <property type="entry name" value="P-loop_NTPase"/>
</dbReference>
<dbReference type="OMA" id="RYDICHE"/>
<dbReference type="GO" id="GO:0043531">
    <property type="term" value="F:ADP binding"/>
    <property type="evidence" value="ECO:0007669"/>
    <property type="project" value="InterPro"/>
</dbReference>